<name>A0A853FG83_9BURK</name>
<dbReference type="Gene3D" id="2.60.300.12">
    <property type="entry name" value="HesB-like domain"/>
    <property type="match status" value="1"/>
</dbReference>
<dbReference type="InterPro" id="IPR017870">
    <property type="entry name" value="FeS_cluster_insertion_CS"/>
</dbReference>
<evidence type="ECO:0000256" key="6">
    <source>
        <dbReference type="ARBA" id="ARBA00032050"/>
    </source>
</evidence>
<keyword evidence="5" id="KW-0408">Iron</keyword>
<sequence>MAITLTERAADHIQRYIQRRGKGLGLRLGVKMTGCSGLAYKLDYVDEAKDGDLLFEQHGIKLYVDAKSLPFLEGTEVDFTREGLNEGFRFANPNEKASCGCGESFTV</sequence>
<dbReference type="PANTHER" id="PTHR10072:SF41">
    <property type="entry name" value="IRON-SULFUR CLUSTER ASSEMBLY 1 HOMOLOG, MITOCHONDRIAL"/>
    <property type="match status" value="1"/>
</dbReference>
<evidence type="ECO:0000259" key="7">
    <source>
        <dbReference type="Pfam" id="PF01521"/>
    </source>
</evidence>
<dbReference type="InterPro" id="IPR050322">
    <property type="entry name" value="Fe-S_cluster_asmbl/transfer"/>
</dbReference>
<dbReference type="GO" id="GO:0051537">
    <property type="term" value="F:2 iron, 2 sulfur cluster binding"/>
    <property type="evidence" value="ECO:0007669"/>
    <property type="project" value="TreeGrafter"/>
</dbReference>
<evidence type="ECO:0000313" key="8">
    <source>
        <dbReference type="EMBL" id="NYT37016.1"/>
    </source>
</evidence>
<keyword evidence="9" id="KW-1185">Reference proteome</keyword>
<reference evidence="8 9" key="1">
    <citation type="submission" date="2020-07" db="EMBL/GenBank/DDBJ databases">
        <title>Taxonomic revisions and descriptions of new bacterial species based on genomic comparisons in the high-G+C-content subgroup of the family Alcaligenaceae.</title>
        <authorList>
            <person name="Szabo A."/>
            <person name="Felfoldi T."/>
        </authorList>
    </citation>
    <scope>NUCLEOTIDE SEQUENCE [LARGE SCALE GENOMIC DNA]</scope>
    <source>
        <strain evidence="8 9">DSM 25264</strain>
    </source>
</reference>
<dbReference type="RefSeq" id="WP_129968930.1">
    <property type="nucleotide sequence ID" value="NZ_JACCEW010000002.1"/>
</dbReference>
<proteinExistence type="inferred from homology"/>
<dbReference type="GO" id="GO:0016226">
    <property type="term" value="P:iron-sulfur cluster assembly"/>
    <property type="evidence" value="ECO:0007669"/>
    <property type="project" value="InterPro"/>
</dbReference>
<dbReference type="Pfam" id="PF01521">
    <property type="entry name" value="Fe-S_biosyn"/>
    <property type="match status" value="1"/>
</dbReference>
<evidence type="ECO:0000256" key="2">
    <source>
        <dbReference type="ARBA" id="ARBA00006718"/>
    </source>
</evidence>
<comment type="caution">
    <text evidence="8">The sequence shown here is derived from an EMBL/GenBank/DDBJ whole genome shotgun (WGS) entry which is preliminary data.</text>
</comment>
<dbReference type="InterPro" id="IPR000361">
    <property type="entry name" value="ATAP_core_dom"/>
</dbReference>
<dbReference type="EMBL" id="JACCEW010000002">
    <property type="protein sequence ID" value="NYT37016.1"/>
    <property type="molecule type" value="Genomic_DNA"/>
</dbReference>
<dbReference type="InterPro" id="IPR016092">
    <property type="entry name" value="ATAP"/>
</dbReference>
<feature type="domain" description="Core" evidence="7">
    <location>
        <begin position="1"/>
        <end position="103"/>
    </location>
</feature>
<dbReference type="NCBIfam" id="TIGR00049">
    <property type="entry name" value="iron-sulfur cluster assembly accessory protein"/>
    <property type="match status" value="1"/>
</dbReference>
<evidence type="ECO:0000256" key="1">
    <source>
        <dbReference type="ARBA" id="ARBA00001962"/>
    </source>
</evidence>
<protein>
    <recommendedName>
        <fullName evidence="3">Iron-binding protein IscA</fullName>
    </recommendedName>
    <alternativeName>
        <fullName evidence="6">Iron-sulfur cluster assembly protein</fullName>
    </alternativeName>
</protein>
<evidence type="ECO:0000256" key="4">
    <source>
        <dbReference type="ARBA" id="ARBA00022723"/>
    </source>
</evidence>
<dbReference type="Proteomes" id="UP000580517">
    <property type="component" value="Unassembled WGS sequence"/>
</dbReference>
<evidence type="ECO:0000256" key="5">
    <source>
        <dbReference type="ARBA" id="ARBA00023004"/>
    </source>
</evidence>
<dbReference type="InterPro" id="IPR035903">
    <property type="entry name" value="HesB-like_dom_sf"/>
</dbReference>
<dbReference type="GO" id="GO:0046872">
    <property type="term" value="F:metal ion binding"/>
    <property type="evidence" value="ECO:0007669"/>
    <property type="project" value="UniProtKB-KW"/>
</dbReference>
<dbReference type="FunFam" id="2.60.300.12:FF:000001">
    <property type="entry name" value="Iron-binding protein IscA"/>
    <property type="match status" value="1"/>
</dbReference>
<evidence type="ECO:0000256" key="3">
    <source>
        <dbReference type="ARBA" id="ARBA00014591"/>
    </source>
</evidence>
<accession>A0A853FG83</accession>
<dbReference type="GO" id="GO:0005829">
    <property type="term" value="C:cytosol"/>
    <property type="evidence" value="ECO:0007669"/>
    <property type="project" value="TreeGrafter"/>
</dbReference>
<evidence type="ECO:0000313" key="9">
    <source>
        <dbReference type="Proteomes" id="UP000580517"/>
    </source>
</evidence>
<dbReference type="NCBIfam" id="TIGR02011">
    <property type="entry name" value="IscA"/>
    <property type="match status" value="1"/>
</dbReference>
<comment type="cofactor">
    <cofactor evidence="1">
        <name>Fe cation</name>
        <dbReference type="ChEBI" id="CHEBI:24875"/>
    </cofactor>
</comment>
<organism evidence="8 9">
    <name type="scientific">Allopusillimonas soli</name>
    <dbReference type="NCBI Taxonomy" id="659016"/>
    <lineage>
        <taxon>Bacteria</taxon>
        <taxon>Pseudomonadati</taxon>
        <taxon>Pseudomonadota</taxon>
        <taxon>Betaproteobacteria</taxon>
        <taxon>Burkholderiales</taxon>
        <taxon>Alcaligenaceae</taxon>
        <taxon>Allopusillimonas</taxon>
    </lineage>
</organism>
<keyword evidence="4" id="KW-0479">Metal-binding</keyword>
<dbReference type="PANTHER" id="PTHR10072">
    <property type="entry name" value="IRON-SULFUR CLUSTER ASSEMBLY PROTEIN"/>
    <property type="match status" value="1"/>
</dbReference>
<dbReference type="AlphaFoldDB" id="A0A853FG83"/>
<dbReference type="SUPFAM" id="SSF89360">
    <property type="entry name" value="HesB-like domain"/>
    <property type="match status" value="1"/>
</dbReference>
<dbReference type="OrthoDB" id="9801228at2"/>
<dbReference type="InterPro" id="IPR011302">
    <property type="entry name" value="IscA_proteobact"/>
</dbReference>
<dbReference type="PROSITE" id="PS01152">
    <property type="entry name" value="HESB"/>
    <property type="match status" value="1"/>
</dbReference>
<gene>
    <name evidence="8" type="primary">iscA</name>
    <name evidence="8" type="ORF">H0A68_09035</name>
</gene>
<comment type="similarity">
    <text evidence="2">Belongs to the HesB/IscA family.</text>
</comment>